<dbReference type="RefSeq" id="WP_124007425.1">
    <property type="nucleotide sequence ID" value="NZ_JAMQQJ010000061.1"/>
</dbReference>
<dbReference type="Proteomes" id="UP000283878">
    <property type="component" value="Unassembled WGS sequence"/>
</dbReference>
<gene>
    <name evidence="1" type="ORF">CYQ91_01755</name>
</gene>
<dbReference type="EMBL" id="PKPZ01000001">
    <property type="protein sequence ID" value="RPB43247.1"/>
    <property type="molecule type" value="Genomic_DNA"/>
</dbReference>
<dbReference type="AlphaFoldDB" id="A0AAX1XTM1"/>
<reference evidence="1 2" key="1">
    <citation type="journal article" date="2018" name="AMB Express">
        <title>Occurrence and significance of pathogenicity and fitness islands in environmental vibrios.</title>
        <authorList>
            <person name="Klein S."/>
            <person name="Pipes S."/>
            <person name="Lovell C.R."/>
        </authorList>
    </citation>
    <scope>NUCLEOTIDE SEQUENCE [LARGE SCALE GENOMIC DNA]</scope>
    <source>
        <strain evidence="1 2">JBS-8-11-1</strain>
    </source>
</reference>
<evidence type="ECO:0000313" key="2">
    <source>
        <dbReference type="Proteomes" id="UP000283878"/>
    </source>
</evidence>
<name>A0AAX1XTM1_9VIBR</name>
<comment type="caution">
    <text evidence="1">The sequence shown here is derived from an EMBL/GenBank/DDBJ whole genome shotgun (WGS) entry which is preliminary data.</text>
</comment>
<organism evidence="1 2">
    <name type="scientific">Vibrio diabolicus</name>
    <dbReference type="NCBI Taxonomy" id="50719"/>
    <lineage>
        <taxon>Bacteria</taxon>
        <taxon>Pseudomonadati</taxon>
        <taxon>Pseudomonadota</taxon>
        <taxon>Gammaproteobacteria</taxon>
        <taxon>Vibrionales</taxon>
        <taxon>Vibrionaceae</taxon>
        <taxon>Vibrio</taxon>
        <taxon>Vibrio diabolicus subgroup</taxon>
    </lineage>
</organism>
<sequence>MTVYRITEDPTKFKTLSLLPSDLAEQLGDFELVRDILHQPSHNSSLQPIWGKVNSEFADVLKKDSETPDISIWCNTFLIFSPKAFYYLHNKLSTYGEFLPINVGSETWYFYTALTFARENKQLTIPKVEYGELIGFETLAFDEEDTQDKYIFKSLEEGPVNLFCTDIFRELVTEHKLTGVGFSEDLTGLDSIDESV</sequence>
<accession>A0AAX1XTM1</accession>
<protein>
    <submittedName>
        <fullName evidence="1">Uncharacterized protein</fullName>
    </submittedName>
</protein>
<evidence type="ECO:0000313" key="1">
    <source>
        <dbReference type="EMBL" id="RPB43247.1"/>
    </source>
</evidence>
<proteinExistence type="predicted"/>